<evidence type="ECO:0000313" key="7">
    <source>
        <dbReference type="Proteomes" id="UP000663760"/>
    </source>
</evidence>
<keyword evidence="2" id="KW-0863">Zinc-finger</keyword>
<dbReference type="Proteomes" id="UP000663760">
    <property type="component" value="Chromosome 15"/>
</dbReference>
<keyword evidence="3" id="KW-0862">Zinc</keyword>
<dbReference type="EMBL" id="LR746278">
    <property type="protein sequence ID" value="CAA7409173.1"/>
    <property type="molecule type" value="Genomic_DNA"/>
</dbReference>
<accession>A0A7I8LGK5</accession>
<feature type="region of interest" description="Disordered" evidence="4">
    <location>
        <begin position="85"/>
        <end position="211"/>
    </location>
</feature>
<dbReference type="AlphaFoldDB" id="A0A7I8LGK5"/>
<dbReference type="PANTHER" id="PTHR31717:SF60">
    <property type="entry name" value="B-BOX TYPE ZINC FINGER FAMILY PROTEIN"/>
    <property type="match status" value="1"/>
</dbReference>
<evidence type="ECO:0000256" key="3">
    <source>
        <dbReference type="ARBA" id="ARBA00022833"/>
    </source>
</evidence>
<dbReference type="OrthoDB" id="153872at2759"/>
<sequence length="211" mass="22890">MVRKKCELCGMAARTRCESDEADLCWECDAEVHGANFLVARHLRRLLCRTCQGPTPWRAEGPRLGPSVSVCLICFRRREEAACGASEKGKIGGGAPGRRSLVGEEEDEEDMEDMEECDRSDDDDGDNQVVPWYEDADLTTAAPPGGPEPAASCSPARTLIGDAPPPLSRRTPKNADPTPPGHVRARPPPPFSLPSTPKTSRARSVPHPRPL</sequence>
<reference evidence="6" key="1">
    <citation type="submission" date="2020-02" db="EMBL/GenBank/DDBJ databases">
        <authorList>
            <person name="Scholz U."/>
            <person name="Mascher M."/>
            <person name="Fiebig A."/>
        </authorList>
    </citation>
    <scope>NUCLEOTIDE SEQUENCE</scope>
</reference>
<dbReference type="SMART" id="SM00336">
    <property type="entry name" value="BBOX"/>
    <property type="match status" value="1"/>
</dbReference>
<feature type="compositionally biased region" description="Acidic residues" evidence="4">
    <location>
        <begin position="103"/>
        <end position="126"/>
    </location>
</feature>
<gene>
    <name evidence="6" type="ORF">SI8410_15019851</name>
</gene>
<dbReference type="PANTHER" id="PTHR31717">
    <property type="entry name" value="ZINC FINGER PROTEIN CONSTANS-LIKE 10"/>
    <property type="match status" value="1"/>
</dbReference>
<evidence type="ECO:0000313" key="6">
    <source>
        <dbReference type="EMBL" id="CAA7409173.1"/>
    </source>
</evidence>
<dbReference type="InterPro" id="IPR049808">
    <property type="entry name" value="CONSTANS-like_Bbox1"/>
</dbReference>
<feature type="domain" description="B box-type" evidence="5">
    <location>
        <begin position="1"/>
        <end position="47"/>
    </location>
</feature>
<proteinExistence type="predicted"/>
<dbReference type="CDD" id="cd19821">
    <property type="entry name" value="Bbox1_BBX-like"/>
    <property type="match status" value="1"/>
</dbReference>
<evidence type="ECO:0000256" key="1">
    <source>
        <dbReference type="ARBA" id="ARBA00022723"/>
    </source>
</evidence>
<feature type="compositionally biased region" description="Basic residues" evidence="4">
    <location>
        <begin position="200"/>
        <end position="211"/>
    </location>
</feature>
<keyword evidence="1" id="KW-0479">Metal-binding</keyword>
<dbReference type="GO" id="GO:0008270">
    <property type="term" value="F:zinc ion binding"/>
    <property type="evidence" value="ECO:0007669"/>
    <property type="project" value="UniProtKB-KW"/>
</dbReference>
<protein>
    <recommendedName>
        <fullName evidence="5">B box-type domain-containing protein</fullName>
    </recommendedName>
</protein>
<evidence type="ECO:0000256" key="2">
    <source>
        <dbReference type="ARBA" id="ARBA00022771"/>
    </source>
</evidence>
<evidence type="ECO:0000256" key="4">
    <source>
        <dbReference type="SAM" id="MobiDB-lite"/>
    </source>
</evidence>
<dbReference type="InterPro" id="IPR000315">
    <property type="entry name" value="Znf_B-box"/>
</dbReference>
<name>A0A7I8LGK5_SPIIN</name>
<organism evidence="6 7">
    <name type="scientific">Spirodela intermedia</name>
    <name type="common">Intermediate duckweed</name>
    <dbReference type="NCBI Taxonomy" id="51605"/>
    <lineage>
        <taxon>Eukaryota</taxon>
        <taxon>Viridiplantae</taxon>
        <taxon>Streptophyta</taxon>
        <taxon>Embryophyta</taxon>
        <taxon>Tracheophyta</taxon>
        <taxon>Spermatophyta</taxon>
        <taxon>Magnoliopsida</taxon>
        <taxon>Liliopsida</taxon>
        <taxon>Araceae</taxon>
        <taxon>Lemnoideae</taxon>
        <taxon>Spirodela</taxon>
    </lineage>
</organism>
<evidence type="ECO:0000259" key="5">
    <source>
        <dbReference type="SMART" id="SM00336"/>
    </source>
</evidence>
<keyword evidence="7" id="KW-1185">Reference proteome</keyword>